<dbReference type="InterPro" id="IPR004045">
    <property type="entry name" value="Glutathione_S-Trfase_N"/>
</dbReference>
<evidence type="ECO:0000259" key="1">
    <source>
        <dbReference type="PROSITE" id="PS50404"/>
    </source>
</evidence>
<organism evidence="2 3">
    <name type="scientific">Aquamicrobium zhengzhouense</name>
    <dbReference type="NCBI Taxonomy" id="2781738"/>
    <lineage>
        <taxon>Bacteria</taxon>
        <taxon>Pseudomonadati</taxon>
        <taxon>Pseudomonadota</taxon>
        <taxon>Alphaproteobacteria</taxon>
        <taxon>Hyphomicrobiales</taxon>
        <taxon>Phyllobacteriaceae</taxon>
        <taxon>Aquamicrobium</taxon>
    </lineage>
</organism>
<dbReference type="SFLD" id="SFLDG00358">
    <property type="entry name" value="Main_(cytGST)"/>
    <property type="match status" value="1"/>
</dbReference>
<proteinExistence type="predicted"/>
<dbReference type="Gene3D" id="3.40.30.10">
    <property type="entry name" value="Glutaredoxin"/>
    <property type="match status" value="1"/>
</dbReference>
<dbReference type="Pfam" id="PF02798">
    <property type="entry name" value="GST_N"/>
    <property type="match status" value="1"/>
</dbReference>
<dbReference type="RefSeq" id="WP_198474592.1">
    <property type="nucleotide sequence ID" value="NZ_JADGMQ010000002.1"/>
</dbReference>
<dbReference type="InterPro" id="IPR036249">
    <property type="entry name" value="Thioredoxin-like_sf"/>
</dbReference>
<dbReference type="SFLD" id="SFLDG01150">
    <property type="entry name" value="Main.1:_Beta-like"/>
    <property type="match status" value="1"/>
</dbReference>
<feature type="domain" description="GST N-terminal" evidence="1">
    <location>
        <begin position="1"/>
        <end position="80"/>
    </location>
</feature>
<dbReference type="CDD" id="cd03046">
    <property type="entry name" value="GST_N_GTT1_like"/>
    <property type="match status" value="1"/>
</dbReference>
<dbReference type="PANTHER" id="PTHR44051">
    <property type="entry name" value="GLUTATHIONE S-TRANSFERASE-RELATED"/>
    <property type="match status" value="1"/>
</dbReference>
<dbReference type="SFLD" id="SFLDS00019">
    <property type="entry name" value="Glutathione_Transferase_(cytos"/>
    <property type="match status" value="1"/>
</dbReference>
<protein>
    <submittedName>
        <fullName evidence="2">Glutathione S-transferase</fullName>
    </submittedName>
</protein>
<evidence type="ECO:0000313" key="3">
    <source>
        <dbReference type="Proteomes" id="UP000601789"/>
    </source>
</evidence>
<dbReference type="Gene3D" id="1.20.1050.10">
    <property type="match status" value="1"/>
</dbReference>
<dbReference type="PANTHER" id="PTHR44051:SF8">
    <property type="entry name" value="GLUTATHIONE S-TRANSFERASE GSTA"/>
    <property type="match status" value="1"/>
</dbReference>
<dbReference type="SUPFAM" id="SSF47616">
    <property type="entry name" value="GST C-terminal domain-like"/>
    <property type="match status" value="1"/>
</dbReference>
<dbReference type="InterPro" id="IPR040079">
    <property type="entry name" value="Glutathione_S-Trfase"/>
</dbReference>
<name>A0ABS0S966_9HYPH</name>
<reference evidence="2 3" key="1">
    <citation type="submission" date="2020-10" db="EMBL/GenBank/DDBJ databases">
        <title>Aquamicrobium zhengzhouensis sp. nov., a exopolysaccharide producing bacterium isolated from farmland soil.</title>
        <authorList>
            <person name="Wang X."/>
        </authorList>
    </citation>
    <scope>NUCLEOTIDE SEQUENCE [LARGE SCALE GENOMIC DNA]</scope>
    <source>
        <strain evidence="3">cd-1</strain>
    </source>
</reference>
<dbReference type="EMBL" id="JADGMQ010000002">
    <property type="protein sequence ID" value="MBI1619834.1"/>
    <property type="molecule type" value="Genomic_DNA"/>
</dbReference>
<dbReference type="InterPro" id="IPR004046">
    <property type="entry name" value="GST_C"/>
</dbReference>
<dbReference type="Pfam" id="PF14497">
    <property type="entry name" value="GST_C_3"/>
    <property type="match status" value="1"/>
</dbReference>
<keyword evidence="3" id="KW-1185">Reference proteome</keyword>
<dbReference type="SUPFAM" id="SSF52833">
    <property type="entry name" value="Thioredoxin-like"/>
    <property type="match status" value="1"/>
</dbReference>
<dbReference type="InterPro" id="IPR036282">
    <property type="entry name" value="Glutathione-S-Trfase_C_sf"/>
</dbReference>
<dbReference type="Proteomes" id="UP000601789">
    <property type="component" value="Unassembled WGS sequence"/>
</dbReference>
<sequence>MLKFYHAPWSRSSSILWLLEELEADYELIHIDIRAESGVPEDYRSIQPNKKVPAIEHEGVIITERAAISIYLADRFSKARLAPSLDAPERGPYLTMTAYLSAVLDPCITMRAQGLSYSSNDHAFGTFDDMVTYLERILQQRPYAAGGAFTAADIQLASSIEFTMNVIKVLPHRTAFADYLERIGERPALTRAHRLDAELAATVPALQKLMPQLK</sequence>
<accession>A0ABS0S966</accession>
<evidence type="ECO:0000313" key="2">
    <source>
        <dbReference type="EMBL" id="MBI1619834.1"/>
    </source>
</evidence>
<gene>
    <name evidence="2" type="ORF">IOD40_04040</name>
</gene>
<dbReference type="PROSITE" id="PS50404">
    <property type="entry name" value="GST_NTER"/>
    <property type="match status" value="1"/>
</dbReference>
<comment type="caution">
    <text evidence="2">The sequence shown here is derived from an EMBL/GenBank/DDBJ whole genome shotgun (WGS) entry which is preliminary data.</text>
</comment>